<evidence type="ECO:0000313" key="3">
    <source>
        <dbReference type="Proteomes" id="UP000481852"/>
    </source>
</evidence>
<dbReference type="RefSeq" id="WP_154524053.1">
    <property type="nucleotide sequence ID" value="NZ_VULZ01000004.1"/>
</dbReference>
<proteinExistence type="predicted"/>
<feature type="compositionally biased region" description="Basic and acidic residues" evidence="1">
    <location>
        <begin position="234"/>
        <end position="252"/>
    </location>
</feature>
<comment type="caution">
    <text evidence="2">The sequence shown here is derived from an EMBL/GenBank/DDBJ whole genome shotgun (WGS) entry which is preliminary data.</text>
</comment>
<name>A0A6L5X1U0_9FIRM</name>
<reference evidence="2 3" key="1">
    <citation type="submission" date="2019-08" db="EMBL/GenBank/DDBJ databases">
        <title>In-depth cultivation of the pig gut microbiome towards novel bacterial diversity and tailored functional studies.</title>
        <authorList>
            <person name="Wylensek D."/>
            <person name="Hitch T.C.A."/>
            <person name="Clavel T."/>
        </authorList>
    </citation>
    <scope>NUCLEOTIDE SEQUENCE [LARGE SCALE GENOMIC DNA]</scope>
    <source>
        <strain evidence="2 3">Oil+RF-744-WCA-WT-11</strain>
    </source>
</reference>
<dbReference type="Proteomes" id="UP000481852">
    <property type="component" value="Unassembled WGS sequence"/>
</dbReference>
<keyword evidence="3" id="KW-1185">Reference proteome</keyword>
<dbReference type="PROSITE" id="PS51257">
    <property type="entry name" value="PROKAR_LIPOPROTEIN"/>
    <property type="match status" value="1"/>
</dbReference>
<organism evidence="2 3">
    <name type="scientific">Porcincola intestinalis</name>
    <dbReference type="NCBI Taxonomy" id="2606632"/>
    <lineage>
        <taxon>Bacteria</taxon>
        <taxon>Bacillati</taxon>
        <taxon>Bacillota</taxon>
        <taxon>Clostridia</taxon>
        <taxon>Lachnospirales</taxon>
        <taxon>Lachnospiraceae</taxon>
        <taxon>Porcincola</taxon>
    </lineage>
</organism>
<feature type="compositionally biased region" description="Low complexity" evidence="1">
    <location>
        <begin position="253"/>
        <end position="265"/>
    </location>
</feature>
<evidence type="ECO:0000313" key="2">
    <source>
        <dbReference type="EMBL" id="MSS14379.1"/>
    </source>
</evidence>
<gene>
    <name evidence="2" type="ORF">FYJ35_04880</name>
</gene>
<accession>A0A6L5X1U0</accession>
<evidence type="ECO:0000256" key="1">
    <source>
        <dbReference type="SAM" id="MobiDB-lite"/>
    </source>
</evidence>
<dbReference type="EMBL" id="VULZ01000004">
    <property type="protein sequence ID" value="MSS14379.1"/>
    <property type="molecule type" value="Genomic_DNA"/>
</dbReference>
<feature type="region of interest" description="Disordered" evidence="1">
    <location>
        <begin position="421"/>
        <end position="467"/>
    </location>
</feature>
<feature type="region of interest" description="Disordered" evidence="1">
    <location>
        <begin position="165"/>
        <end position="278"/>
    </location>
</feature>
<sequence length="467" mass="50521">MEKLGKKGLALLLCAGLGASMLTGCGKKAEAAAMFTYNGEAVDNNVATFLFRLQEASFDTSYGNMFAQYYGSANVWDMDLTGQGSTYGETFKDEFKKTMEKLLVAQDHAADYKITLSDAEEKSIADAADKFIAANSEKTLEDMSATRDVVIKALEMKTIQKKVEDEVGKTADTEVSDEEAAQRKVSYISYTPTTETESESEGLSEAGTEADAQNTTEADSTVTPTASEAETAVETEKSEKTKSAASETEAKAAEASTEAATTEALAESETETESPEMQAARRKYKAMAEEELEKIKDSGREFSEYMDEVSKEKVAGVTASSMTFGKNDSYPASEIIKATNDLEDNTLVDHLVEANNNYYILYVNEKLDKDATESKKKQIIEERKQTAVDDQYTEWEKDVKFETDSDAFGKLTFDRAYTAPASADTEAAAAGTESAGTESYGTEAGAVQGTEAENGQTETAAVEAAEN</sequence>
<feature type="compositionally biased region" description="Low complexity" evidence="1">
    <location>
        <begin position="220"/>
        <end position="232"/>
    </location>
</feature>
<feature type="compositionally biased region" description="Low complexity" evidence="1">
    <location>
        <begin position="421"/>
        <end position="439"/>
    </location>
</feature>
<protein>
    <submittedName>
        <fullName evidence="2">Uncharacterized protein</fullName>
    </submittedName>
</protein>
<feature type="compositionally biased region" description="Low complexity" evidence="1">
    <location>
        <begin position="186"/>
        <end position="195"/>
    </location>
</feature>
<dbReference type="AlphaFoldDB" id="A0A6L5X1U0"/>